<accession>A0ACC2EHH6</accession>
<keyword evidence="2" id="KW-1185">Reference proteome</keyword>
<dbReference type="EMBL" id="CM055093">
    <property type="protein sequence ID" value="KAJ7565840.1"/>
    <property type="molecule type" value="Genomic_DNA"/>
</dbReference>
<organism evidence="1 2">
    <name type="scientific">Diphasiastrum complanatum</name>
    <name type="common">Issler's clubmoss</name>
    <name type="synonym">Lycopodium complanatum</name>
    <dbReference type="NCBI Taxonomy" id="34168"/>
    <lineage>
        <taxon>Eukaryota</taxon>
        <taxon>Viridiplantae</taxon>
        <taxon>Streptophyta</taxon>
        <taxon>Embryophyta</taxon>
        <taxon>Tracheophyta</taxon>
        <taxon>Lycopodiopsida</taxon>
        <taxon>Lycopodiales</taxon>
        <taxon>Lycopodiaceae</taxon>
        <taxon>Lycopodioideae</taxon>
        <taxon>Diphasiastrum</taxon>
    </lineage>
</organism>
<sequence>MAEVIWSGGMVVVLLLFTVFSTAISLRVGYYSESCPWAEYIVHWTVAAHANNDPTIAAGLLRMHFHDCFVQGCDASVLLDSTPSGAPVEKEGLPNKNSLRGFEVIDDAKTHLEVSCPGVVSCADVVALAARDAVFLSDGPYYDVPTGRLDGRISLASEANSNVPSPFLSADGLKAAFAKKGLSVYDLVHLSGAHTIGRAHCAVFVSRLFNFNNTGSPDPSLNSAYRNLLRATCPQSGSPNPLVSLDRGSQFRFDNSYYNNLLSNAGLLLTDQELNQDSVTKGSVHAFARDEDHFFVRFTESMIKMGKIDLKTRQNGEVRLQCNAINNSTLSEEDVSTEETIEVSTSALDTKLEESGISMTSSI</sequence>
<protein>
    <submittedName>
        <fullName evidence="1">Uncharacterized protein</fullName>
    </submittedName>
</protein>
<gene>
    <name evidence="1" type="ORF">O6H91_02G077000</name>
</gene>
<reference evidence="2" key="1">
    <citation type="journal article" date="2024" name="Proc. Natl. Acad. Sci. U.S.A.">
        <title>Extraordinary preservation of gene collinearity over three hundred million years revealed in homosporous lycophytes.</title>
        <authorList>
            <person name="Li C."/>
            <person name="Wickell D."/>
            <person name="Kuo L.Y."/>
            <person name="Chen X."/>
            <person name="Nie B."/>
            <person name="Liao X."/>
            <person name="Peng D."/>
            <person name="Ji J."/>
            <person name="Jenkins J."/>
            <person name="Williams M."/>
            <person name="Shu S."/>
            <person name="Plott C."/>
            <person name="Barry K."/>
            <person name="Rajasekar S."/>
            <person name="Grimwood J."/>
            <person name="Han X."/>
            <person name="Sun S."/>
            <person name="Hou Z."/>
            <person name="He W."/>
            <person name="Dai G."/>
            <person name="Sun C."/>
            <person name="Schmutz J."/>
            <person name="Leebens-Mack J.H."/>
            <person name="Li F.W."/>
            <person name="Wang L."/>
        </authorList>
    </citation>
    <scope>NUCLEOTIDE SEQUENCE [LARGE SCALE GENOMIC DNA]</scope>
    <source>
        <strain evidence="2">cv. PW_Plant_1</strain>
    </source>
</reference>
<name>A0ACC2EHH6_DIPCM</name>
<proteinExistence type="predicted"/>
<dbReference type="Proteomes" id="UP001162992">
    <property type="component" value="Chromosome 2"/>
</dbReference>
<evidence type="ECO:0000313" key="1">
    <source>
        <dbReference type="EMBL" id="KAJ7565840.1"/>
    </source>
</evidence>
<evidence type="ECO:0000313" key="2">
    <source>
        <dbReference type="Proteomes" id="UP001162992"/>
    </source>
</evidence>
<comment type="caution">
    <text evidence="1">The sequence shown here is derived from an EMBL/GenBank/DDBJ whole genome shotgun (WGS) entry which is preliminary data.</text>
</comment>